<dbReference type="InterPro" id="IPR033199">
    <property type="entry name" value="DDAH-like"/>
</dbReference>
<gene>
    <name evidence="3" type="ORF">METZ01_LOCUS111862</name>
</gene>
<dbReference type="PANTHER" id="PTHR12737">
    <property type="entry name" value="DIMETHYLARGININE DIMETHYLAMINOHYDROLASE"/>
    <property type="match status" value="1"/>
</dbReference>
<dbReference type="Gene3D" id="3.75.10.10">
    <property type="entry name" value="L-arginine/glycine Amidinotransferase, Chain A"/>
    <property type="match status" value="1"/>
</dbReference>
<dbReference type="SUPFAM" id="SSF55909">
    <property type="entry name" value="Pentein"/>
    <property type="match status" value="1"/>
</dbReference>
<reference evidence="3" key="1">
    <citation type="submission" date="2018-05" db="EMBL/GenBank/DDBJ databases">
        <authorList>
            <person name="Lanie J.A."/>
            <person name="Ng W.-L."/>
            <person name="Kazmierczak K.M."/>
            <person name="Andrzejewski T.M."/>
            <person name="Davidsen T.M."/>
            <person name="Wayne K.J."/>
            <person name="Tettelin H."/>
            <person name="Glass J.I."/>
            <person name="Rusch D."/>
            <person name="Podicherti R."/>
            <person name="Tsui H.-C.T."/>
            <person name="Winkler M.E."/>
        </authorList>
    </citation>
    <scope>NUCLEOTIDE SEQUENCE</scope>
</reference>
<dbReference type="EMBL" id="UINC01013699">
    <property type="protein sequence ID" value="SVA59008.1"/>
    <property type="molecule type" value="Genomic_DNA"/>
</dbReference>
<dbReference type="PANTHER" id="PTHR12737:SF9">
    <property type="entry name" value="DIMETHYLARGININASE"/>
    <property type="match status" value="1"/>
</dbReference>
<keyword evidence="2" id="KW-0378">Hydrolase</keyword>
<dbReference type="AlphaFoldDB" id="A0A381X361"/>
<sequence length="287" mass="31171">VDFRNTTIAFRSPNRYEWIGEPGLVPGTFDRTRGKALTREVSPEFVEAVSGFFNTRAPDFDAARGAQEAYFAALRAHGTEVVTLPILAGYPDCSFTEDTAIIIDDKAVIPNLGHPSRNGEQDSIAEFLADDFEIARMPAGATLDGGDVVFYDDRFLVGVSTRTNREGADFLAAHANQAGIGTQLFDVPDTALHLTTICSSPRPGTMVAAEGQLKPEDLAFAEEVVWVPNEEGYAANTIAYGDRIIIADDYPKARRLMLDAGFSITTVDMTEFREVDASLTCLSVFIG</sequence>
<evidence type="ECO:0008006" key="4">
    <source>
        <dbReference type="Google" id="ProtNLM"/>
    </source>
</evidence>
<evidence type="ECO:0000256" key="2">
    <source>
        <dbReference type="ARBA" id="ARBA00022801"/>
    </source>
</evidence>
<accession>A0A381X361</accession>
<proteinExistence type="inferred from homology"/>
<organism evidence="3">
    <name type="scientific">marine metagenome</name>
    <dbReference type="NCBI Taxonomy" id="408172"/>
    <lineage>
        <taxon>unclassified sequences</taxon>
        <taxon>metagenomes</taxon>
        <taxon>ecological metagenomes</taxon>
    </lineage>
</organism>
<dbReference type="GO" id="GO:0006525">
    <property type="term" value="P:arginine metabolic process"/>
    <property type="evidence" value="ECO:0007669"/>
    <property type="project" value="TreeGrafter"/>
</dbReference>
<dbReference type="GO" id="GO:0045429">
    <property type="term" value="P:positive regulation of nitric oxide biosynthetic process"/>
    <property type="evidence" value="ECO:0007669"/>
    <property type="project" value="TreeGrafter"/>
</dbReference>
<protein>
    <recommendedName>
        <fullName evidence="4">Dimethylargininase</fullName>
    </recommendedName>
</protein>
<dbReference type="Pfam" id="PF02274">
    <property type="entry name" value="ADI"/>
    <property type="match status" value="1"/>
</dbReference>
<comment type="similarity">
    <text evidence="1">Belongs to the DDAH family.</text>
</comment>
<feature type="non-terminal residue" evidence="3">
    <location>
        <position position="1"/>
    </location>
</feature>
<evidence type="ECO:0000256" key="1">
    <source>
        <dbReference type="ARBA" id="ARBA00008532"/>
    </source>
</evidence>
<dbReference type="GO" id="GO:0016403">
    <property type="term" value="F:dimethylargininase activity"/>
    <property type="evidence" value="ECO:0007669"/>
    <property type="project" value="TreeGrafter"/>
</dbReference>
<evidence type="ECO:0000313" key="3">
    <source>
        <dbReference type="EMBL" id="SVA59008.1"/>
    </source>
</evidence>
<dbReference type="GO" id="GO:0016597">
    <property type="term" value="F:amino acid binding"/>
    <property type="evidence" value="ECO:0007669"/>
    <property type="project" value="TreeGrafter"/>
</dbReference>
<dbReference type="GO" id="GO:0000052">
    <property type="term" value="P:citrulline metabolic process"/>
    <property type="evidence" value="ECO:0007669"/>
    <property type="project" value="TreeGrafter"/>
</dbReference>
<name>A0A381X361_9ZZZZ</name>